<dbReference type="Gene3D" id="3.30.200.20">
    <property type="entry name" value="Phosphorylase Kinase, domain 1"/>
    <property type="match status" value="1"/>
</dbReference>
<evidence type="ECO:0000313" key="10">
    <source>
        <dbReference type="Proteomes" id="UP000652013"/>
    </source>
</evidence>
<dbReference type="SUPFAM" id="SSF56112">
    <property type="entry name" value="Protein kinase-like (PK-like)"/>
    <property type="match status" value="1"/>
</dbReference>
<evidence type="ECO:0000256" key="5">
    <source>
        <dbReference type="PROSITE-ProRule" id="PRU10141"/>
    </source>
</evidence>
<keyword evidence="7" id="KW-1133">Transmembrane helix</keyword>
<dbReference type="Gene3D" id="1.10.510.10">
    <property type="entry name" value="Transferase(Phosphotransferase) domain 1"/>
    <property type="match status" value="1"/>
</dbReference>
<dbReference type="InterPro" id="IPR000719">
    <property type="entry name" value="Prot_kinase_dom"/>
</dbReference>
<dbReference type="CDD" id="cd14014">
    <property type="entry name" value="STKc_PknB_like"/>
    <property type="match status" value="1"/>
</dbReference>
<dbReference type="InterPro" id="IPR008271">
    <property type="entry name" value="Ser/Thr_kinase_AS"/>
</dbReference>
<sequence>MIGDATTRGTPLRPTDPRTLGPYTLLARLGSGGMGVVFLARGADGLVAIKMVHAELAGDDEFRRRFRSEVERARSVPSFCTAELLGADPDAPRPYLVVEYVDGPSLTEVVAERGPLSPANLHAVAIGVATALTAIHDAGVIHRDLKPRNVLLAPGSPKVIDFGIARALEATSQHTRTDQMVGTVAYMAPERFSAQPGTPLTPAADVFAWGCVVAYAGTGRTPFSGDSPAATAARILTQPPDLAGLTGPLRGMVELALATEPRERPTARDLLDMLLGAGPQRTPPLAEAFAAQPALRTAAAEVQAATSTGGHPIPRQRAAEGVPAAGPAGPAGATAYFPPVAGPPEPPPGPPRGHRGAARAAGRRPGRTRRVVVGALAAFGALVLAGLAAAVIHDYTSTTHGPAYVETVYTLPQGTPFIADSLSTGGQYLDSEIEGETGSHCRIADGAMRAQRVTPGVYQCEGPEKQLAGDHTVAVTATVEQPGTCVAFWLHWSSRGSYVVTACAAGVTVTVEQTDRDNYTLGDLVWDAPLPVGEPVRFELAVEGGVLTVAHDGVYAGDIPLPEAGLDRGRTFFGIASDPADDTPPYAASFSDVEIQTLGG</sequence>
<dbReference type="InterPro" id="IPR011009">
    <property type="entry name" value="Kinase-like_dom_sf"/>
</dbReference>
<evidence type="ECO:0000259" key="8">
    <source>
        <dbReference type="PROSITE" id="PS50011"/>
    </source>
</evidence>
<dbReference type="GO" id="GO:0005524">
    <property type="term" value="F:ATP binding"/>
    <property type="evidence" value="ECO:0007669"/>
    <property type="project" value="UniProtKB-UniRule"/>
</dbReference>
<feature type="transmembrane region" description="Helical" evidence="7">
    <location>
        <begin position="371"/>
        <end position="392"/>
    </location>
</feature>
<dbReference type="PROSITE" id="PS00107">
    <property type="entry name" value="PROTEIN_KINASE_ATP"/>
    <property type="match status" value="1"/>
</dbReference>
<dbReference type="GO" id="GO:0004674">
    <property type="term" value="F:protein serine/threonine kinase activity"/>
    <property type="evidence" value="ECO:0007669"/>
    <property type="project" value="TreeGrafter"/>
</dbReference>
<feature type="compositionally biased region" description="Low complexity" evidence="6">
    <location>
        <begin position="319"/>
        <end position="339"/>
    </location>
</feature>
<feature type="compositionally biased region" description="Basic residues" evidence="6">
    <location>
        <begin position="352"/>
        <end position="367"/>
    </location>
</feature>
<dbReference type="PROSITE" id="PS00108">
    <property type="entry name" value="PROTEIN_KINASE_ST"/>
    <property type="match status" value="1"/>
</dbReference>
<evidence type="ECO:0000256" key="1">
    <source>
        <dbReference type="ARBA" id="ARBA00022679"/>
    </source>
</evidence>
<feature type="binding site" evidence="5">
    <location>
        <position position="50"/>
    </location>
    <ligand>
        <name>ATP</name>
        <dbReference type="ChEBI" id="CHEBI:30616"/>
    </ligand>
</feature>
<keyword evidence="4 5" id="KW-0067">ATP-binding</keyword>
<evidence type="ECO:0000256" key="6">
    <source>
        <dbReference type="SAM" id="MobiDB-lite"/>
    </source>
</evidence>
<keyword evidence="10" id="KW-1185">Reference proteome</keyword>
<dbReference type="AlphaFoldDB" id="A0A8J3Y9R3"/>
<proteinExistence type="predicted"/>
<feature type="region of interest" description="Disordered" evidence="6">
    <location>
        <begin position="300"/>
        <end position="367"/>
    </location>
</feature>
<feature type="compositionally biased region" description="Pro residues" evidence="6">
    <location>
        <begin position="340"/>
        <end position="351"/>
    </location>
</feature>
<dbReference type="PROSITE" id="PS50011">
    <property type="entry name" value="PROTEIN_KINASE_DOM"/>
    <property type="match status" value="1"/>
</dbReference>
<protein>
    <recommendedName>
        <fullName evidence="8">Protein kinase domain-containing protein</fullName>
    </recommendedName>
</protein>
<gene>
    <name evidence="9" type="ORF">Sya03_38700</name>
</gene>
<comment type="caution">
    <text evidence="9">The sequence shown here is derived from an EMBL/GenBank/DDBJ whole genome shotgun (WGS) entry which is preliminary data.</text>
</comment>
<dbReference type="EMBL" id="BOOY01000028">
    <property type="protein sequence ID" value="GIJ04518.1"/>
    <property type="molecule type" value="Genomic_DNA"/>
</dbReference>
<keyword evidence="3" id="KW-0418">Kinase</keyword>
<evidence type="ECO:0000256" key="2">
    <source>
        <dbReference type="ARBA" id="ARBA00022741"/>
    </source>
</evidence>
<evidence type="ECO:0000256" key="4">
    <source>
        <dbReference type="ARBA" id="ARBA00022840"/>
    </source>
</evidence>
<evidence type="ECO:0000256" key="3">
    <source>
        <dbReference type="ARBA" id="ARBA00022777"/>
    </source>
</evidence>
<feature type="domain" description="Protein kinase" evidence="8">
    <location>
        <begin position="23"/>
        <end position="275"/>
    </location>
</feature>
<dbReference type="PANTHER" id="PTHR43289">
    <property type="entry name" value="MITOGEN-ACTIVATED PROTEIN KINASE KINASE KINASE 20-RELATED"/>
    <property type="match status" value="1"/>
</dbReference>
<keyword evidence="1" id="KW-0808">Transferase</keyword>
<accession>A0A8J3Y9R3</accession>
<dbReference type="InterPro" id="IPR017441">
    <property type="entry name" value="Protein_kinase_ATP_BS"/>
</dbReference>
<keyword evidence="7" id="KW-0812">Transmembrane</keyword>
<reference evidence="9" key="1">
    <citation type="submission" date="2021-01" db="EMBL/GenBank/DDBJ databases">
        <title>Whole genome shotgun sequence of Spirilliplanes yamanashiensis NBRC 15828.</title>
        <authorList>
            <person name="Komaki H."/>
            <person name="Tamura T."/>
        </authorList>
    </citation>
    <scope>NUCLEOTIDE SEQUENCE</scope>
    <source>
        <strain evidence="9">NBRC 15828</strain>
    </source>
</reference>
<evidence type="ECO:0000313" key="9">
    <source>
        <dbReference type="EMBL" id="GIJ04518.1"/>
    </source>
</evidence>
<dbReference type="Proteomes" id="UP000652013">
    <property type="component" value="Unassembled WGS sequence"/>
</dbReference>
<keyword evidence="2 5" id="KW-0547">Nucleotide-binding</keyword>
<dbReference type="Pfam" id="PF00069">
    <property type="entry name" value="Pkinase"/>
    <property type="match status" value="1"/>
</dbReference>
<dbReference type="RefSeq" id="WP_239107685.1">
    <property type="nucleotide sequence ID" value="NZ_BAAAGJ010000005.1"/>
</dbReference>
<keyword evidence="7" id="KW-0472">Membrane</keyword>
<name>A0A8J3Y9R3_9ACTN</name>
<evidence type="ECO:0000256" key="7">
    <source>
        <dbReference type="SAM" id="Phobius"/>
    </source>
</evidence>
<dbReference type="PANTHER" id="PTHR43289:SF34">
    <property type="entry name" value="SERINE_THREONINE-PROTEIN KINASE YBDM-RELATED"/>
    <property type="match status" value="1"/>
</dbReference>
<organism evidence="9 10">
    <name type="scientific">Spirilliplanes yamanashiensis</name>
    <dbReference type="NCBI Taxonomy" id="42233"/>
    <lineage>
        <taxon>Bacteria</taxon>
        <taxon>Bacillati</taxon>
        <taxon>Actinomycetota</taxon>
        <taxon>Actinomycetes</taxon>
        <taxon>Micromonosporales</taxon>
        <taxon>Micromonosporaceae</taxon>
        <taxon>Spirilliplanes</taxon>
    </lineage>
</organism>
<dbReference type="SMART" id="SM00220">
    <property type="entry name" value="S_TKc"/>
    <property type="match status" value="1"/>
</dbReference>